<dbReference type="AlphaFoldDB" id="A0A418WGW3"/>
<evidence type="ECO:0000313" key="1">
    <source>
        <dbReference type="EMBL" id="RJF89109.1"/>
    </source>
</evidence>
<dbReference type="Pfam" id="PF13379">
    <property type="entry name" value="NMT1_2"/>
    <property type="match status" value="1"/>
</dbReference>
<evidence type="ECO:0000313" key="2">
    <source>
        <dbReference type="Proteomes" id="UP000284605"/>
    </source>
</evidence>
<gene>
    <name evidence="1" type="ORF">D3874_20770</name>
</gene>
<dbReference type="PANTHER" id="PTHR30024">
    <property type="entry name" value="ALIPHATIC SULFONATES-BINDING PROTEIN-RELATED"/>
    <property type="match status" value="1"/>
</dbReference>
<reference evidence="1 2" key="1">
    <citation type="submission" date="2018-09" db="EMBL/GenBank/DDBJ databases">
        <authorList>
            <person name="Zhu H."/>
        </authorList>
    </citation>
    <scope>NUCLEOTIDE SEQUENCE [LARGE SCALE GENOMIC DNA]</scope>
    <source>
        <strain evidence="1 2">K1W22B-8</strain>
    </source>
</reference>
<dbReference type="PROSITE" id="PS51318">
    <property type="entry name" value="TAT"/>
    <property type="match status" value="1"/>
</dbReference>
<accession>A0A418WGW3</accession>
<comment type="caution">
    <text evidence="1">The sequence shown here is derived from an EMBL/GenBank/DDBJ whole genome shotgun (WGS) entry which is preliminary data.</text>
</comment>
<protein>
    <submittedName>
        <fullName evidence="1">ABC transporter substrate-binding protein</fullName>
    </submittedName>
</protein>
<organism evidence="1 2">
    <name type="scientific">Oleomonas cavernae</name>
    <dbReference type="NCBI Taxonomy" id="2320859"/>
    <lineage>
        <taxon>Bacteria</taxon>
        <taxon>Pseudomonadati</taxon>
        <taxon>Pseudomonadota</taxon>
        <taxon>Alphaproteobacteria</taxon>
        <taxon>Acetobacterales</taxon>
        <taxon>Acetobacteraceae</taxon>
        <taxon>Oleomonas</taxon>
    </lineage>
</organism>
<keyword evidence="2" id="KW-1185">Reference proteome</keyword>
<sequence length="346" mass="35616">MVTIDRRRVLELGAAAALAVAGGSRRALAADPVEVRVGFIPVTGAAQLFVLDGEGWAKDAGLNLKLTQFASGPNLIQAVASGGIDAYFAGVGPLIVARGKGIGVKVVAATAVEEIAVLANKALSEEAAKAGSVAEAFAAQAKALGRPVKVATQPKGSVPQTVLLYWVRKVAKIDEAHIEVVTLGIEETQQALLAGGVEAATIREPAITVTQQKNPDIKILAAGGQILANQPGTVFGLTEDFIAKQPAAVQTLVDLTLRATKLLKAEPRKAAPHVAAAIGKGLISVETIEQALVSPGSKFITDPDSIVAATGILQDFQVEIGAIDKAGDLGQLFDSSFYKKALASNQ</sequence>
<dbReference type="Gene3D" id="3.40.190.10">
    <property type="entry name" value="Periplasmic binding protein-like II"/>
    <property type="match status" value="2"/>
</dbReference>
<proteinExistence type="predicted"/>
<dbReference type="RefSeq" id="WP_119780340.1">
    <property type="nucleotide sequence ID" value="NZ_QYUK01000011.1"/>
</dbReference>
<name>A0A418WGW3_9PROT</name>
<dbReference type="Proteomes" id="UP000284605">
    <property type="component" value="Unassembled WGS sequence"/>
</dbReference>
<dbReference type="EMBL" id="QYUK01000011">
    <property type="protein sequence ID" value="RJF89109.1"/>
    <property type="molecule type" value="Genomic_DNA"/>
</dbReference>
<dbReference type="SUPFAM" id="SSF53850">
    <property type="entry name" value="Periplasmic binding protein-like II"/>
    <property type="match status" value="1"/>
</dbReference>
<dbReference type="InterPro" id="IPR006311">
    <property type="entry name" value="TAT_signal"/>
</dbReference>
<dbReference type="OrthoDB" id="7307648at2"/>